<dbReference type="PANTHER" id="PTHR42949">
    <property type="entry name" value="ANAEROBIC GLYCEROL-3-PHOSPHATE DEHYDROGENASE SUBUNIT B"/>
    <property type="match status" value="1"/>
</dbReference>
<organism evidence="7 8">
    <name type="scientific">Pseudomonas oryzihabitans</name>
    <dbReference type="NCBI Taxonomy" id="47885"/>
    <lineage>
        <taxon>Bacteria</taxon>
        <taxon>Pseudomonadati</taxon>
        <taxon>Pseudomonadota</taxon>
        <taxon>Gammaproteobacteria</taxon>
        <taxon>Pseudomonadales</taxon>
        <taxon>Pseudomonadaceae</taxon>
        <taxon>Pseudomonas</taxon>
    </lineage>
</organism>
<keyword evidence="2" id="KW-0285">Flavoprotein</keyword>
<evidence type="ECO:0000313" key="7">
    <source>
        <dbReference type="EMBL" id="MDR6236479.1"/>
    </source>
</evidence>
<evidence type="ECO:0000256" key="3">
    <source>
        <dbReference type="ARBA" id="ARBA00022827"/>
    </source>
</evidence>
<evidence type="ECO:0000313" key="8">
    <source>
        <dbReference type="Proteomes" id="UP001268036"/>
    </source>
</evidence>
<protein>
    <submittedName>
        <fullName evidence="7">Sarcosine oxidase subunit alpha</fullName>
        <ecNumber evidence="7">1.5.3.1</ecNumber>
    </submittedName>
</protein>
<feature type="domain" description="MnmG N-terminal" evidence="5">
    <location>
        <begin position="165"/>
        <end position="195"/>
    </location>
</feature>
<keyword evidence="4 7" id="KW-0560">Oxidoreductase</keyword>
<dbReference type="RefSeq" id="WP_309761476.1">
    <property type="nucleotide sequence ID" value="NZ_JAVJAF010000001.1"/>
</dbReference>
<dbReference type="PANTHER" id="PTHR42949:SF3">
    <property type="entry name" value="ANAEROBIC GLYCEROL-3-PHOSPHATE DEHYDROGENASE SUBUNIT B"/>
    <property type="match status" value="1"/>
</dbReference>
<name>A0AAJ2BLB1_9PSED</name>
<evidence type="ECO:0000259" key="6">
    <source>
        <dbReference type="Pfam" id="PF17806"/>
    </source>
</evidence>
<dbReference type="AlphaFoldDB" id="A0AAJ2BLB1"/>
<dbReference type="Gene3D" id="1.10.10.1100">
    <property type="entry name" value="BFD-like [2Fe-2S]-binding domain"/>
    <property type="match status" value="1"/>
</dbReference>
<dbReference type="InterPro" id="IPR040131">
    <property type="entry name" value="MnmG_N"/>
</dbReference>
<feature type="domain" description="SoxA A3" evidence="6">
    <location>
        <begin position="407"/>
        <end position="480"/>
    </location>
</feature>
<dbReference type="InterPro" id="IPR036188">
    <property type="entry name" value="FAD/NAD-bd_sf"/>
</dbReference>
<dbReference type="Pfam" id="PF01134">
    <property type="entry name" value="GIDA"/>
    <property type="match status" value="1"/>
</dbReference>
<dbReference type="EMBL" id="JAVJAF010000001">
    <property type="protein sequence ID" value="MDR6236479.1"/>
    <property type="molecule type" value="Genomic_DNA"/>
</dbReference>
<evidence type="ECO:0000256" key="4">
    <source>
        <dbReference type="ARBA" id="ARBA00023002"/>
    </source>
</evidence>
<dbReference type="GO" id="GO:0008115">
    <property type="term" value="F:sarcosine oxidase activity"/>
    <property type="evidence" value="ECO:0007669"/>
    <property type="project" value="UniProtKB-EC"/>
</dbReference>
<dbReference type="InterPro" id="IPR042204">
    <property type="entry name" value="2Fe-2S-bd_N"/>
</dbReference>
<dbReference type="InterPro" id="IPR041854">
    <property type="entry name" value="BFD-like_2Fe2S-bd_dom_sf"/>
</dbReference>
<dbReference type="SUPFAM" id="SSF51905">
    <property type="entry name" value="FAD/NAD(P)-binding domain"/>
    <property type="match status" value="1"/>
</dbReference>
<dbReference type="Gene3D" id="3.40.50.720">
    <property type="entry name" value="NAD(P)-binding Rossmann-like Domain"/>
    <property type="match status" value="1"/>
</dbReference>
<evidence type="ECO:0000259" key="5">
    <source>
        <dbReference type="Pfam" id="PF01134"/>
    </source>
</evidence>
<dbReference type="EC" id="1.5.3.1" evidence="7"/>
<proteinExistence type="predicted"/>
<dbReference type="Pfam" id="PF17806">
    <property type="entry name" value="SO_alpha_A3"/>
    <property type="match status" value="1"/>
</dbReference>
<gene>
    <name evidence="7" type="ORF">QE440_004220</name>
</gene>
<dbReference type="Pfam" id="PF13510">
    <property type="entry name" value="Fer2_4"/>
    <property type="match status" value="1"/>
</dbReference>
<dbReference type="Proteomes" id="UP001268036">
    <property type="component" value="Unassembled WGS sequence"/>
</dbReference>
<evidence type="ECO:0000256" key="1">
    <source>
        <dbReference type="ARBA" id="ARBA00001974"/>
    </source>
</evidence>
<sequence>MSPMSLRLPGAQGQPLSFFWNGRRLDALSGDSVAEALLANGIRTLAWTRKSHRPMGLSGIYVNGVLARVDGVPNVRLDQCPVRDGMRVEMQNCWPSPRFDLLQLSRALPARWIQGGFEHTNLVPSGSRLFQHWERLLAFLAGVAKPASNRRQVAIPPATRMVTEVLVIGTGRSGCEAANAAAQQGKTVVLVTRDDRIGRAALNAGRPIPELDPRVQCLFGIEVFGAYREGELLVGAPLDTSRGAIAFAATQVILATGRRAAVPLVGGAWLPGVMDARTALALATERRIAPGLAVAVVGDDDAQDVANRLRALAVNVVLVGDVQRLRRIQGHDRVRSIHLQGNRRCDAVVFAGPTTFDDSLSFQGGAQGRLQLRTGADPFIRVGSASLDEQRLPPPYDASALLCPCFDVSAAEVDALLDQGIQDLEVIKRLTSCGMGPCQGQPCWHSLREFVAWRLGTTPERLSKPSLRPPRRAITVAQAAGLADVVEPLQ</sequence>
<comment type="caution">
    <text evidence="7">The sequence shown here is derived from an EMBL/GenBank/DDBJ whole genome shotgun (WGS) entry which is preliminary data.</text>
</comment>
<reference evidence="7" key="1">
    <citation type="submission" date="2023-08" db="EMBL/GenBank/DDBJ databases">
        <title>Functional and genomic diversity of the sorghum phyllosphere microbiome.</title>
        <authorList>
            <person name="Shade A."/>
        </authorList>
    </citation>
    <scope>NUCLEOTIDE SEQUENCE</scope>
    <source>
        <strain evidence="7">SORGH_AS_0201</strain>
    </source>
</reference>
<keyword evidence="3" id="KW-0274">FAD</keyword>
<accession>A0AAJ2BLB1</accession>
<dbReference type="InterPro" id="IPR051691">
    <property type="entry name" value="Metab_Enz_Cyan_OpOx_G3PDH"/>
</dbReference>
<comment type="cofactor">
    <cofactor evidence="1">
        <name>FAD</name>
        <dbReference type="ChEBI" id="CHEBI:57692"/>
    </cofactor>
</comment>
<dbReference type="InterPro" id="IPR041117">
    <property type="entry name" value="SoxA_A3"/>
</dbReference>
<dbReference type="Gene3D" id="3.10.20.440">
    <property type="entry name" value="2Fe-2S iron-sulphur cluster binding domain, sarcosine oxidase, alpha subunit, N-terminal domain"/>
    <property type="match status" value="1"/>
</dbReference>
<evidence type="ECO:0000256" key="2">
    <source>
        <dbReference type="ARBA" id="ARBA00022630"/>
    </source>
</evidence>